<dbReference type="HAMAP" id="MF_00836">
    <property type="entry name" value="PhnN"/>
    <property type="match status" value="1"/>
</dbReference>
<dbReference type="InterPro" id="IPR036566">
    <property type="entry name" value="PYNP-like_C_sf"/>
</dbReference>
<dbReference type="GO" id="GO:0006015">
    <property type="term" value="P:5-phosphoribose 1-diphosphate biosynthetic process"/>
    <property type="evidence" value="ECO:0007669"/>
    <property type="project" value="UniProtKB-UniRule"/>
</dbReference>
<evidence type="ECO:0000256" key="2">
    <source>
        <dbReference type="ARBA" id="ARBA00002554"/>
    </source>
</evidence>
<dbReference type="InterPro" id="IPR017872">
    <property type="entry name" value="Pyrmidine_PPase_CS"/>
</dbReference>
<dbReference type="Gene3D" id="1.20.970.50">
    <property type="match status" value="1"/>
</dbReference>
<reference evidence="13 14" key="1">
    <citation type="submission" date="2017-05" db="EMBL/GenBank/DDBJ databases">
        <title>Comparative genomic and metabolic analysis of manganese-oxidizing mechanisms in Celeribater manganoxidans DY25T: its adaption to the environment of polymetallic nodule.</title>
        <authorList>
            <person name="Wang X."/>
        </authorList>
    </citation>
    <scope>NUCLEOTIDE SEQUENCE [LARGE SCALE GENOMIC DNA]</scope>
    <source>
        <strain evidence="13 14">DY25</strain>
        <plasmid evidence="14">pdy25-a</plasmid>
    </source>
</reference>
<dbReference type="InterPro" id="IPR027417">
    <property type="entry name" value="P-loop_NTPase"/>
</dbReference>
<dbReference type="OrthoDB" id="341217at2"/>
<dbReference type="NCBIfam" id="TIGR02322">
    <property type="entry name" value="phosphon_PhnN"/>
    <property type="match status" value="1"/>
</dbReference>
<comment type="similarity">
    <text evidence="5">In the C-terminal section; belongs to the thymidine/pyrimidine-nucleoside phosphorylase family. Type 2 subfamily.</text>
</comment>
<dbReference type="InterPro" id="IPR036320">
    <property type="entry name" value="Glycosyl_Trfase_fam3_N_dom_sf"/>
</dbReference>
<dbReference type="Pfam" id="PF02885">
    <property type="entry name" value="Glycos_trans_3N"/>
    <property type="match status" value="1"/>
</dbReference>
<dbReference type="Gene3D" id="3.40.50.300">
    <property type="entry name" value="P-loop containing nucleotide triphosphate hydrolases"/>
    <property type="match status" value="1"/>
</dbReference>
<dbReference type="GO" id="GO:0006206">
    <property type="term" value="P:pyrimidine nucleobase metabolic process"/>
    <property type="evidence" value="ECO:0007669"/>
    <property type="project" value="InterPro"/>
</dbReference>
<evidence type="ECO:0000256" key="9">
    <source>
        <dbReference type="ARBA" id="ARBA00022840"/>
    </source>
</evidence>
<comment type="pathway">
    <text evidence="3 11">Metabolic intermediate biosynthesis; 5-phospho-alpha-D-ribose 1-diphosphate biosynthesis; 5-phospho-alpha-D-ribose 1-diphosphate from D-ribose 5-phosphate (route II): step 3/3.</text>
</comment>
<evidence type="ECO:0000256" key="5">
    <source>
        <dbReference type="ARBA" id="ARBA00008689"/>
    </source>
</evidence>
<evidence type="ECO:0000259" key="12">
    <source>
        <dbReference type="PROSITE" id="PS50052"/>
    </source>
</evidence>
<dbReference type="SUPFAM" id="SSF47648">
    <property type="entry name" value="Nucleoside phosphorylase/phosphoribosyltransferase N-terminal domain"/>
    <property type="match status" value="1"/>
</dbReference>
<comment type="similarity">
    <text evidence="11">Belongs to the ribose 1,5-bisphosphokinase family.</text>
</comment>
<dbReference type="InterPro" id="IPR008145">
    <property type="entry name" value="GK/Ca_channel_bsu"/>
</dbReference>
<dbReference type="PROSITE" id="PS50052">
    <property type="entry name" value="GUANYLATE_KINASE_2"/>
    <property type="match status" value="1"/>
</dbReference>
<dbReference type="InterPro" id="IPR017459">
    <property type="entry name" value="Glycosyl_Trfase_fam3_N_dom"/>
</dbReference>
<keyword evidence="7 11" id="KW-0808">Transferase</keyword>
<sequence>MTGTVAQTSSDHLPKGSLILVAGPSGVGKDTLIDGARAALDGLRAYAFARRVITRDPEAGGEDYHPVTEPEFEQMRQRGAFLHHWDAHGLRYGIPVVVRRWLEEGTHVIVNVSRAVIPQIRAVWPDTLTLLIDASPEVVAARLRARGREAPDQIARRLARAATVPDGSGAVIRILNDRSPAEGVRAFVEAVMGAAAPRFCARPARVDLGARALCLLSDIHPATAGLTAASGRVEILAPNGARAVAELGVLRAPLGQSEPAEVAALSPALMERLMLAPGDPLVLAAAPSPESRAILQRKVAGGTLSDAEIDAVVGDMVAGRYSEAELAGFLVAASRDLAAPEVIALTRARAARAARQSWPGEIVVDKHSMGGIPGNRITPIIIPIVTALGLTMPKTSSRAITSAAGTADAMEVIARVDLTPDELHACVTETGGCIAWNGRLTHSPVDQVMNAINRPLGLRSTRLDVSSILSKKLAAGSTHVLIDMPVGPEAKTRDAADAQDLADLFTTVAEGVGLSLKVMQTDGTGPVGRGVGPVLEMRDVFAVLEGRPDAPTDLRDKALRYAAEILHWAAGMGAAEAADAARACLDEGRALEQLHRIAAAQGLLAETPPPPAPYTAEITATGAGRLIGFGVRAVSGSARAAGAPREPTAGVDLLVGPGATLAPGTPLLRIHAATRFALASAEAVARAALADGSLMRRDDSAPAPSCAG</sequence>
<evidence type="ECO:0000256" key="10">
    <source>
        <dbReference type="ARBA" id="ARBA00048550"/>
    </source>
</evidence>
<dbReference type="EMBL" id="CP021405">
    <property type="protein sequence ID" value="ATI43603.1"/>
    <property type="molecule type" value="Genomic_DNA"/>
</dbReference>
<comment type="catalytic activity">
    <reaction evidence="1 11">
        <text>alpha-D-ribose 1,5-bisphosphate + ATP = 5-phospho-alpha-D-ribose 1-diphosphate + ADP</text>
        <dbReference type="Rhea" id="RHEA:20109"/>
        <dbReference type="ChEBI" id="CHEBI:30616"/>
        <dbReference type="ChEBI" id="CHEBI:58017"/>
        <dbReference type="ChEBI" id="CHEBI:68688"/>
        <dbReference type="ChEBI" id="CHEBI:456216"/>
        <dbReference type="EC" id="2.7.4.23"/>
    </reaction>
</comment>
<dbReference type="GO" id="GO:0033863">
    <property type="term" value="F:ribose 1,5-bisphosphate phosphokinase activity"/>
    <property type="evidence" value="ECO:0007669"/>
    <property type="project" value="UniProtKB-UniRule"/>
</dbReference>
<keyword evidence="8 11" id="KW-0547">Nucleotide-binding</keyword>
<comment type="catalytic activity">
    <reaction evidence="10">
        <text>thymidine + phosphate = 2-deoxy-alpha-D-ribose 1-phosphate + thymine</text>
        <dbReference type="Rhea" id="RHEA:16037"/>
        <dbReference type="ChEBI" id="CHEBI:17748"/>
        <dbReference type="ChEBI" id="CHEBI:17821"/>
        <dbReference type="ChEBI" id="CHEBI:43474"/>
        <dbReference type="ChEBI" id="CHEBI:57259"/>
        <dbReference type="EC" id="2.4.2.4"/>
    </reaction>
</comment>
<dbReference type="PROSITE" id="PS00647">
    <property type="entry name" value="THYMID_PHOSPHORYLASE"/>
    <property type="match status" value="1"/>
</dbReference>
<evidence type="ECO:0000256" key="4">
    <source>
        <dbReference type="ARBA" id="ARBA00005935"/>
    </source>
</evidence>
<name>A0A291M3P2_9RHOB</name>
<evidence type="ECO:0000256" key="3">
    <source>
        <dbReference type="ARBA" id="ARBA00005069"/>
    </source>
</evidence>
<dbReference type="InterPro" id="IPR008144">
    <property type="entry name" value="Guanylate_kin-like_dom"/>
</dbReference>
<dbReference type="GO" id="GO:0005829">
    <property type="term" value="C:cytosol"/>
    <property type="evidence" value="ECO:0007669"/>
    <property type="project" value="TreeGrafter"/>
</dbReference>
<dbReference type="SUPFAM" id="SSF52540">
    <property type="entry name" value="P-loop containing nucleoside triphosphate hydrolases"/>
    <property type="match status" value="1"/>
</dbReference>
<dbReference type="InterPro" id="IPR035902">
    <property type="entry name" value="Nuc_phospho_transferase"/>
</dbReference>
<dbReference type="Proteomes" id="UP000219050">
    <property type="component" value="Plasmid pDY25-A"/>
</dbReference>
<dbReference type="InterPro" id="IPR013102">
    <property type="entry name" value="PYNP_C"/>
</dbReference>
<organism evidence="13 14">
    <name type="scientific">Pacificitalea manganoxidans</name>
    <dbReference type="NCBI Taxonomy" id="1411902"/>
    <lineage>
        <taxon>Bacteria</taxon>
        <taxon>Pseudomonadati</taxon>
        <taxon>Pseudomonadota</taxon>
        <taxon>Alphaproteobacteria</taxon>
        <taxon>Rhodobacterales</taxon>
        <taxon>Paracoccaceae</taxon>
        <taxon>Pacificitalea</taxon>
    </lineage>
</organism>
<dbReference type="InterPro" id="IPR000053">
    <property type="entry name" value="Thymidine/pyrmidine_PPase"/>
</dbReference>
<comment type="function">
    <text evidence="2 11">Catalyzes the phosphorylation of ribose 1,5-bisphosphate to 5-phospho-D-ribosyl alpha-1-diphosphate (PRPP).</text>
</comment>
<evidence type="ECO:0000256" key="7">
    <source>
        <dbReference type="ARBA" id="ARBA00022679"/>
    </source>
</evidence>
<dbReference type="SMART" id="SM00072">
    <property type="entry name" value="GuKc"/>
    <property type="match status" value="1"/>
</dbReference>
<evidence type="ECO:0000256" key="8">
    <source>
        <dbReference type="ARBA" id="ARBA00022741"/>
    </source>
</evidence>
<dbReference type="KEGG" id="cmag:CBW24_15760"/>
<dbReference type="Pfam" id="PF00625">
    <property type="entry name" value="Guanylate_kin"/>
    <property type="match status" value="1"/>
</dbReference>
<dbReference type="UniPathway" id="UPA00087">
    <property type="reaction ID" value="UER00175"/>
</dbReference>
<dbReference type="SMART" id="SM00941">
    <property type="entry name" value="PYNP_C"/>
    <property type="match status" value="1"/>
</dbReference>
<keyword evidence="13" id="KW-0418">Kinase</keyword>
<dbReference type="EC" id="2.7.4.23" evidence="11"/>
<keyword evidence="6" id="KW-0328">Glycosyltransferase</keyword>
<evidence type="ECO:0000313" key="13">
    <source>
        <dbReference type="EMBL" id="ATI43603.1"/>
    </source>
</evidence>
<dbReference type="GO" id="GO:0004645">
    <property type="term" value="F:1,4-alpha-oligoglucan phosphorylase activity"/>
    <property type="evidence" value="ECO:0007669"/>
    <property type="project" value="InterPro"/>
</dbReference>
<dbReference type="GO" id="GO:0009032">
    <property type="term" value="F:thymidine phosphorylase activity"/>
    <property type="evidence" value="ECO:0007669"/>
    <property type="project" value="UniProtKB-EC"/>
</dbReference>
<dbReference type="RefSeq" id="WP_097374349.1">
    <property type="nucleotide sequence ID" value="NZ_CP021405.1"/>
</dbReference>
<feature type="binding site" evidence="11">
    <location>
        <begin position="23"/>
        <end position="30"/>
    </location>
    <ligand>
        <name>ATP</name>
        <dbReference type="ChEBI" id="CHEBI:30616"/>
    </ligand>
</feature>
<dbReference type="InterPro" id="IPR000312">
    <property type="entry name" value="Glycosyl_Trfase_fam3"/>
</dbReference>
<keyword evidence="14" id="KW-1185">Reference proteome</keyword>
<dbReference type="InterPro" id="IPR012699">
    <property type="entry name" value="PhnN"/>
</dbReference>
<dbReference type="PANTHER" id="PTHR10515:SF0">
    <property type="entry name" value="THYMIDINE PHOSPHORYLASE"/>
    <property type="match status" value="1"/>
</dbReference>
<protein>
    <recommendedName>
        <fullName evidence="11">Ribose 1,5-bisphosphate phosphokinase PhnN</fullName>
        <ecNumber evidence="11">2.7.4.23</ecNumber>
    </recommendedName>
    <alternativeName>
        <fullName evidence="11">Ribose 1,5-bisphosphokinase</fullName>
    </alternativeName>
</protein>
<dbReference type="Gene3D" id="3.40.1030.10">
    <property type="entry name" value="Nucleoside phosphorylase/phosphoribosyltransferase catalytic domain"/>
    <property type="match status" value="1"/>
</dbReference>
<dbReference type="GO" id="GO:0005524">
    <property type="term" value="F:ATP binding"/>
    <property type="evidence" value="ECO:0007669"/>
    <property type="project" value="UniProtKB-KW"/>
</dbReference>
<dbReference type="Pfam" id="PF00591">
    <property type="entry name" value="Glycos_transf_3"/>
    <property type="match status" value="1"/>
</dbReference>
<dbReference type="NCBIfam" id="NF003338">
    <property type="entry name" value="PRK04350.1"/>
    <property type="match status" value="1"/>
</dbReference>
<dbReference type="PANTHER" id="PTHR10515">
    <property type="entry name" value="THYMIDINE PHOSPHORYLASE"/>
    <property type="match status" value="1"/>
</dbReference>
<keyword evidence="9 11" id="KW-0067">ATP-binding</keyword>
<keyword evidence="13" id="KW-0614">Plasmid</keyword>
<dbReference type="AlphaFoldDB" id="A0A291M3P2"/>
<dbReference type="SUPFAM" id="SSF54680">
    <property type="entry name" value="Pyrimidine nucleoside phosphorylase C-terminal domain"/>
    <property type="match status" value="1"/>
</dbReference>
<dbReference type="SUPFAM" id="SSF52418">
    <property type="entry name" value="Nucleoside phosphorylase/phosphoribosyltransferase catalytic domain"/>
    <property type="match status" value="1"/>
</dbReference>
<dbReference type="Gene3D" id="3.90.1170.30">
    <property type="entry name" value="Pyrimidine nucleoside phosphorylase-like, C-terminal domain"/>
    <property type="match status" value="1"/>
</dbReference>
<proteinExistence type="inferred from homology"/>
<accession>A0A291M3P2</accession>
<evidence type="ECO:0000256" key="1">
    <source>
        <dbReference type="ARBA" id="ARBA00000373"/>
    </source>
</evidence>
<comment type="similarity">
    <text evidence="4">In the N-terminal section; belongs to the ribose 1,5-bisphosphokinase family.</text>
</comment>
<dbReference type="GO" id="GO:0019634">
    <property type="term" value="P:organic phosphonate metabolic process"/>
    <property type="evidence" value="ECO:0007669"/>
    <property type="project" value="UniProtKB-UniRule"/>
</dbReference>
<dbReference type="GO" id="GO:0006213">
    <property type="term" value="P:pyrimidine nucleoside metabolic process"/>
    <property type="evidence" value="ECO:0007669"/>
    <property type="project" value="InterPro"/>
</dbReference>
<evidence type="ECO:0000256" key="11">
    <source>
        <dbReference type="HAMAP-Rule" id="MF_00836"/>
    </source>
</evidence>
<evidence type="ECO:0000313" key="14">
    <source>
        <dbReference type="Proteomes" id="UP000219050"/>
    </source>
</evidence>
<geneLocation type="plasmid" evidence="14">
    <name>pdy25-a</name>
</geneLocation>
<feature type="domain" description="Guanylate kinase-like" evidence="12">
    <location>
        <begin position="16"/>
        <end position="192"/>
    </location>
</feature>
<gene>
    <name evidence="11" type="primary">phnN</name>
    <name evidence="13" type="ORF">CBW24_15760</name>
</gene>
<evidence type="ECO:0000256" key="6">
    <source>
        <dbReference type="ARBA" id="ARBA00022676"/>
    </source>
</evidence>